<dbReference type="RefSeq" id="WP_109456466.1">
    <property type="nucleotide sequence ID" value="NZ_QFBC01000001.1"/>
</dbReference>
<dbReference type="AlphaFoldDB" id="A0A2U2DXK2"/>
<proteinExistence type="predicted"/>
<reference evidence="1 2" key="1">
    <citation type="submission" date="2018-05" db="EMBL/GenBank/DDBJ databases">
        <title>The draft genome of strain NS-104.</title>
        <authorList>
            <person name="Hang P."/>
            <person name="Jiang J."/>
        </authorList>
    </citation>
    <scope>NUCLEOTIDE SEQUENCE [LARGE SCALE GENOMIC DNA]</scope>
    <source>
        <strain evidence="1 2">NS-104</strain>
    </source>
</reference>
<protein>
    <recommendedName>
        <fullName evidence="3">Class I SAM-dependent methyltransferase</fullName>
    </recommendedName>
</protein>
<evidence type="ECO:0008006" key="3">
    <source>
        <dbReference type="Google" id="ProtNLM"/>
    </source>
</evidence>
<gene>
    <name evidence="1" type="ORF">DEM27_01800</name>
</gene>
<dbReference type="Proteomes" id="UP000245252">
    <property type="component" value="Unassembled WGS sequence"/>
</dbReference>
<keyword evidence="2" id="KW-1185">Reference proteome</keyword>
<dbReference type="EMBL" id="QFBC01000001">
    <property type="protein sequence ID" value="PWE57949.1"/>
    <property type="molecule type" value="Genomic_DNA"/>
</dbReference>
<sequence length="252" mass="27999">MILEALNYLATRPLTAKPFRRFVRYSVSLWSRANRCARDWAGHEDNSKAAIRAAIADLRQRRTAVVLGSGLLRDVPIDDLCRSFDTVVLVDLVHLASVRLRLMRRRYRNVRLIERDLSGWDDLAAGSNPDALGFLRGVPYLDLVVSANLLSQIGIGARRRMEAGESGMPEDTVPRLIAGHLDGLATLGCRTCLLTDIRLDVIDINGKQHDSVDLMHGAGMPPADDTWTWPVIPVGEESADYQVVHTVVAVRR</sequence>
<evidence type="ECO:0000313" key="2">
    <source>
        <dbReference type="Proteomes" id="UP000245252"/>
    </source>
</evidence>
<comment type="caution">
    <text evidence="1">The sequence shown here is derived from an EMBL/GenBank/DDBJ whole genome shotgun (WGS) entry which is preliminary data.</text>
</comment>
<organism evidence="1 2">
    <name type="scientific">Metarhizobium album</name>
    <dbReference type="NCBI Taxonomy" id="2182425"/>
    <lineage>
        <taxon>Bacteria</taxon>
        <taxon>Pseudomonadati</taxon>
        <taxon>Pseudomonadota</taxon>
        <taxon>Alphaproteobacteria</taxon>
        <taxon>Hyphomicrobiales</taxon>
        <taxon>Rhizobiaceae</taxon>
        <taxon>Metarhizobium</taxon>
    </lineage>
</organism>
<accession>A0A2U2DXK2</accession>
<evidence type="ECO:0000313" key="1">
    <source>
        <dbReference type="EMBL" id="PWE57949.1"/>
    </source>
</evidence>
<dbReference type="OrthoDB" id="5449792at2"/>
<name>A0A2U2DXK2_9HYPH</name>